<dbReference type="InterPro" id="IPR051104">
    <property type="entry name" value="FAD_monoxygenase"/>
</dbReference>
<dbReference type="PANTHER" id="PTHR46720">
    <property type="entry name" value="HYDROXYLASE, PUTATIVE (AFU_ORTHOLOGUE AFUA_3G01460)-RELATED"/>
    <property type="match status" value="1"/>
</dbReference>
<dbReference type="STRING" id="97972.A0A2V1E9Y8"/>
<evidence type="ECO:0000313" key="6">
    <source>
        <dbReference type="EMBL" id="PVI06889.1"/>
    </source>
</evidence>
<keyword evidence="4" id="KW-1133">Transmembrane helix</keyword>
<dbReference type="GO" id="GO:0016491">
    <property type="term" value="F:oxidoreductase activity"/>
    <property type="evidence" value="ECO:0007669"/>
    <property type="project" value="UniProtKB-KW"/>
</dbReference>
<dbReference type="SUPFAM" id="SSF54373">
    <property type="entry name" value="FAD-linked reductases, C-terminal domain"/>
    <property type="match status" value="1"/>
</dbReference>
<keyword evidence="4" id="KW-0472">Membrane</keyword>
<evidence type="ECO:0000259" key="5">
    <source>
        <dbReference type="Pfam" id="PF01494"/>
    </source>
</evidence>
<dbReference type="AlphaFoldDB" id="A0A2V1E9Y8"/>
<dbReference type="PANTHER" id="PTHR46720:SF3">
    <property type="entry name" value="FAD-BINDING DOMAIN-CONTAINING PROTEIN-RELATED"/>
    <property type="match status" value="1"/>
</dbReference>
<dbReference type="SUPFAM" id="SSF51905">
    <property type="entry name" value="FAD/NAD(P)-binding domain"/>
    <property type="match status" value="1"/>
</dbReference>
<evidence type="ECO:0000256" key="4">
    <source>
        <dbReference type="SAM" id="Phobius"/>
    </source>
</evidence>
<dbReference type="Pfam" id="PF01494">
    <property type="entry name" value="FAD_binding_3"/>
    <property type="match status" value="1"/>
</dbReference>
<organism evidence="6 7">
    <name type="scientific">Periconia macrospinosa</name>
    <dbReference type="NCBI Taxonomy" id="97972"/>
    <lineage>
        <taxon>Eukaryota</taxon>
        <taxon>Fungi</taxon>
        <taxon>Dikarya</taxon>
        <taxon>Ascomycota</taxon>
        <taxon>Pezizomycotina</taxon>
        <taxon>Dothideomycetes</taxon>
        <taxon>Pleosporomycetidae</taxon>
        <taxon>Pleosporales</taxon>
        <taxon>Massarineae</taxon>
        <taxon>Periconiaceae</taxon>
        <taxon>Periconia</taxon>
    </lineage>
</organism>
<proteinExistence type="predicted"/>
<dbReference type="InterPro" id="IPR002938">
    <property type="entry name" value="FAD-bd"/>
</dbReference>
<dbReference type="OrthoDB" id="417877at2759"/>
<sequence length="438" mass="48220">MASTAKKPFNIAIIGGGISGLTLAIGLLEHNIPITIYEAASKFGEIGAGVGFGPNSALAMKLLSPKIEAAFNKCKTENTAAKSNSWFTVRVGDARKADKNGFVAEGKKVGDALYDVEFNNDRGRGGVYRAHFLDELVKDIPDGVAKFGKKLTHVSSTDDGSGDSICHFADGTQARHNAVVGCDGIKSTLRAWMLGKDDPAAKPVFSGKFCYRGLIPMEEAVEMLGDEVARNSQMFLGYHGHLLTFPIEKGKTMNVVAFNSCKEWTSDQWVVSTSKQDMNATYEGWGPHVQKIIQAMQKPDVWALFYHPPCSTYYKGRVCLLGDAAHATTPHQGAGAGMCVEDALILVTLLKDVNRLEDVERAFKTYDEVRRPRSQKNVITSKQAAELYEFESYGDDLEKIEPVFKQRMRWIWDVDLDEEVERAKKIYRQDTGGAASKI</sequence>
<dbReference type="Gene3D" id="3.50.50.60">
    <property type="entry name" value="FAD/NAD(P)-binding domain"/>
    <property type="match status" value="1"/>
</dbReference>
<dbReference type="Proteomes" id="UP000244855">
    <property type="component" value="Unassembled WGS sequence"/>
</dbReference>
<evidence type="ECO:0000256" key="3">
    <source>
        <dbReference type="ARBA" id="ARBA00023002"/>
    </source>
</evidence>
<feature type="domain" description="FAD-binding" evidence="5">
    <location>
        <begin position="310"/>
        <end position="378"/>
    </location>
</feature>
<keyword evidence="2" id="KW-0274">FAD</keyword>
<dbReference type="PRINTS" id="PR00420">
    <property type="entry name" value="RNGMNOXGNASE"/>
</dbReference>
<protein>
    <submittedName>
        <fullName evidence="6">FAD/NAD(P)-binding domain-containing protein</fullName>
    </submittedName>
</protein>
<dbReference type="GO" id="GO:0071949">
    <property type="term" value="F:FAD binding"/>
    <property type="evidence" value="ECO:0007669"/>
    <property type="project" value="InterPro"/>
</dbReference>
<dbReference type="FunFam" id="3.50.50.60:FF:000153">
    <property type="entry name" value="Salicylate hydroxylase, putative"/>
    <property type="match status" value="1"/>
</dbReference>
<gene>
    <name evidence="6" type="ORF">DM02DRAFT_581427</name>
</gene>
<name>A0A2V1E9Y8_9PLEO</name>
<dbReference type="InterPro" id="IPR036188">
    <property type="entry name" value="FAD/NAD-bd_sf"/>
</dbReference>
<feature type="transmembrane region" description="Helical" evidence="4">
    <location>
        <begin position="9"/>
        <end position="28"/>
    </location>
</feature>
<keyword evidence="7" id="KW-1185">Reference proteome</keyword>
<dbReference type="EMBL" id="KZ805306">
    <property type="protein sequence ID" value="PVI06889.1"/>
    <property type="molecule type" value="Genomic_DNA"/>
</dbReference>
<keyword evidence="3" id="KW-0560">Oxidoreductase</keyword>
<keyword evidence="4" id="KW-0812">Transmembrane</keyword>
<accession>A0A2V1E9Y8</accession>
<keyword evidence="1" id="KW-0285">Flavoprotein</keyword>
<evidence type="ECO:0000256" key="1">
    <source>
        <dbReference type="ARBA" id="ARBA00022630"/>
    </source>
</evidence>
<evidence type="ECO:0000313" key="7">
    <source>
        <dbReference type="Proteomes" id="UP000244855"/>
    </source>
</evidence>
<dbReference type="GO" id="GO:0044550">
    <property type="term" value="P:secondary metabolite biosynthetic process"/>
    <property type="evidence" value="ECO:0007669"/>
    <property type="project" value="TreeGrafter"/>
</dbReference>
<evidence type="ECO:0000256" key="2">
    <source>
        <dbReference type="ARBA" id="ARBA00022827"/>
    </source>
</evidence>
<reference evidence="6 7" key="1">
    <citation type="journal article" date="2018" name="Sci. Rep.">
        <title>Comparative genomics provides insights into the lifestyle and reveals functional heterogeneity of dark septate endophytic fungi.</title>
        <authorList>
            <person name="Knapp D.G."/>
            <person name="Nemeth J.B."/>
            <person name="Barry K."/>
            <person name="Hainaut M."/>
            <person name="Henrissat B."/>
            <person name="Johnson J."/>
            <person name="Kuo A."/>
            <person name="Lim J.H.P."/>
            <person name="Lipzen A."/>
            <person name="Nolan M."/>
            <person name="Ohm R.A."/>
            <person name="Tamas L."/>
            <person name="Grigoriev I.V."/>
            <person name="Spatafora J.W."/>
            <person name="Nagy L.G."/>
            <person name="Kovacs G.M."/>
        </authorList>
    </citation>
    <scope>NUCLEOTIDE SEQUENCE [LARGE SCALE GENOMIC DNA]</scope>
    <source>
        <strain evidence="6 7">DSE2036</strain>
    </source>
</reference>